<gene>
    <name evidence="3" type="ORF">GCM10009533_54770</name>
</gene>
<dbReference type="CDD" id="cd06170">
    <property type="entry name" value="LuxR_C_like"/>
    <property type="match status" value="1"/>
</dbReference>
<dbReference type="PROSITE" id="PS50043">
    <property type="entry name" value="HTH_LUXR_2"/>
    <property type="match status" value="1"/>
</dbReference>
<feature type="region of interest" description="Disordered" evidence="1">
    <location>
        <begin position="213"/>
        <end position="237"/>
    </location>
</feature>
<dbReference type="SMART" id="SM00421">
    <property type="entry name" value="HTH_LUXR"/>
    <property type="match status" value="1"/>
</dbReference>
<dbReference type="InterPro" id="IPR000792">
    <property type="entry name" value="Tscrpt_reg_LuxR_C"/>
</dbReference>
<dbReference type="RefSeq" id="WP_009948946.1">
    <property type="nucleotide sequence ID" value="NZ_BAAAGS010000047.1"/>
</dbReference>
<dbReference type="PRINTS" id="PR00038">
    <property type="entry name" value="HTHLUXR"/>
</dbReference>
<organism evidence="3 4">
    <name type="scientific">Saccharopolyspora erythraea</name>
    <name type="common">Streptomyces erythraeus</name>
    <dbReference type="NCBI Taxonomy" id="1836"/>
    <lineage>
        <taxon>Bacteria</taxon>
        <taxon>Bacillati</taxon>
        <taxon>Actinomycetota</taxon>
        <taxon>Actinomycetes</taxon>
        <taxon>Pseudonocardiales</taxon>
        <taxon>Pseudonocardiaceae</taxon>
        <taxon>Saccharopolyspora</taxon>
    </lineage>
</organism>
<evidence type="ECO:0000259" key="2">
    <source>
        <dbReference type="PROSITE" id="PS50043"/>
    </source>
</evidence>
<dbReference type="SUPFAM" id="SSF52172">
    <property type="entry name" value="CheY-like"/>
    <property type="match status" value="1"/>
</dbReference>
<dbReference type="InterPro" id="IPR016032">
    <property type="entry name" value="Sig_transdc_resp-reg_C-effctor"/>
</dbReference>
<dbReference type="Proteomes" id="UP001500729">
    <property type="component" value="Unassembled WGS sequence"/>
</dbReference>
<dbReference type="PROSITE" id="PS00622">
    <property type="entry name" value="HTH_LUXR_1"/>
    <property type="match status" value="1"/>
</dbReference>
<evidence type="ECO:0000313" key="3">
    <source>
        <dbReference type="EMBL" id="GAA0549180.1"/>
    </source>
</evidence>
<name>A0ABP3NNY3_SACER</name>
<evidence type="ECO:0000313" key="4">
    <source>
        <dbReference type="Proteomes" id="UP001500729"/>
    </source>
</evidence>
<dbReference type="PANTHER" id="PTHR45566:SF1">
    <property type="entry name" value="HTH-TYPE TRANSCRIPTIONAL REGULATOR YHJB-RELATED"/>
    <property type="match status" value="1"/>
</dbReference>
<reference evidence="4" key="1">
    <citation type="journal article" date="2019" name="Int. J. Syst. Evol. Microbiol.">
        <title>The Global Catalogue of Microorganisms (GCM) 10K type strain sequencing project: providing services to taxonomists for standard genome sequencing and annotation.</title>
        <authorList>
            <consortium name="The Broad Institute Genomics Platform"/>
            <consortium name="The Broad Institute Genome Sequencing Center for Infectious Disease"/>
            <person name="Wu L."/>
            <person name="Ma J."/>
        </authorList>
    </citation>
    <scope>NUCLEOTIDE SEQUENCE [LARGE SCALE GENOMIC DNA]</scope>
    <source>
        <strain evidence="4">JCM 10303</strain>
    </source>
</reference>
<dbReference type="InterPro" id="IPR051015">
    <property type="entry name" value="EvgA-like"/>
</dbReference>
<feature type="domain" description="HTH luxR-type" evidence="2">
    <location>
        <begin position="139"/>
        <end position="204"/>
    </location>
</feature>
<sequence>MIELVIIAATRFYREGLALVLQSVGGFEVISTGAGIEDIATDPATSNRGVVLLDVTGSQDGRSAVISLRTRDPGLRVVPMNVPEKESDILAYAELGAAGYLTRGHSIAELVRTVRSAAAGEFRCSPCVAAALSPGAAQSIVSAGLLSHREAEIAELLEQGLSNQEIARRLCIALATVKNHVHNILDKLGVRGRAEAAAWARVQRLDRSALLRTTGARTPPATGVRPATVPVDRQVNR</sequence>
<dbReference type="PANTHER" id="PTHR45566">
    <property type="entry name" value="HTH-TYPE TRANSCRIPTIONAL REGULATOR YHJB-RELATED"/>
    <property type="match status" value="1"/>
</dbReference>
<protein>
    <recommendedName>
        <fullName evidence="2">HTH luxR-type domain-containing protein</fullName>
    </recommendedName>
</protein>
<dbReference type="InterPro" id="IPR011006">
    <property type="entry name" value="CheY-like_superfamily"/>
</dbReference>
<keyword evidence="4" id="KW-1185">Reference proteome</keyword>
<accession>A0ABP3NNY3</accession>
<dbReference type="Gene3D" id="3.40.50.2300">
    <property type="match status" value="1"/>
</dbReference>
<dbReference type="EMBL" id="BAAAGS010000047">
    <property type="protein sequence ID" value="GAA0549180.1"/>
    <property type="molecule type" value="Genomic_DNA"/>
</dbReference>
<proteinExistence type="predicted"/>
<dbReference type="SUPFAM" id="SSF46894">
    <property type="entry name" value="C-terminal effector domain of the bipartite response regulators"/>
    <property type="match status" value="1"/>
</dbReference>
<dbReference type="Pfam" id="PF00196">
    <property type="entry name" value="GerE"/>
    <property type="match status" value="1"/>
</dbReference>
<comment type="caution">
    <text evidence="3">The sequence shown here is derived from an EMBL/GenBank/DDBJ whole genome shotgun (WGS) entry which is preliminary data.</text>
</comment>
<evidence type="ECO:0000256" key="1">
    <source>
        <dbReference type="SAM" id="MobiDB-lite"/>
    </source>
</evidence>